<dbReference type="InterPro" id="IPR032472">
    <property type="entry name" value="ArgoL2"/>
</dbReference>
<dbReference type="InterPro" id="IPR003165">
    <property type="entry name" value="Piwi"/>
</dbReference>
<proteinExistence type="inferred from homology"/>
<dbReference type="Pfam" id="PF16488">
    <property type="entry name" value="ArgoL2"/>
    <property type="match status" value="1"/>
</dbReference>
<dbReference type="Proteomes" id="UP001271007">
    <property type="component" value="Unassembled WGS sequence"/>
</dbReference>
<reference evidence="5" key="1">
    <citation type="submission" date="2023-04" db="EMBL/GenBank/DDBJ databases">
        <title>Black Yeasts Isolated from many extreme environments.</title>
        <authorList>
            <person name="Coleine C."/>
            <person name="Stajich J.E."/>
            <person name="Selbmann L."/>
        </authorList>
    </citation>
    <scope>NUCLEOTIDE SEQUENCE</scope>
    <source>
        <strain evidence="5">CCFEE 5312</strain>
    </source>
</reference>
<dbReference type="Pfam" id="PF02171">
    <property type="entry name" value="Piwi"/>
    <property type="match status" value="1"/>
</dbReference>
<dbReference type="Pfam" id="PF02170">
    <property type="entry name" value="PAZ"/>
    <property type="match status" value="1"/>
</dbReference>
<feature type="compositionally biased region" description="Low complexity" evidence="2">
    <location>
        <begin position="138"/>
        <end position="151"/>
    </location>
</feature>
<feature type="compositionally biased region" description="Polar residues" evidence="2">
    <location>
        <begin position="1004"/>
        <end position="1031"/>
    </location>
</feature>
<dbReference type="InterPro" id="IPR032474">
    <property type="entry name" value="Argonaute_N"/>
</dbReference>
<name>A0AAJ0LUK9_9PEZI</name>
<dbReference type="Gene3D" id="3.30.420.10">
    <property type="entry name" value="Ribonuclease H-like superfamily/Ribonuclease H"/>
    <property type="match status" value="1"/>
</dbReference>
<gene>
    <name evidence="5" type="primary">ago1</name>
    <name evidence="5" type="ORF">LTR09_003003</name>
</gene>
<feature type="domain" description="Piwi" evidence="4">
    <location>
        <begin position="695"/>
        <end position="996"/>
    </location>
</feature>
<dbReference type="AlphaFoldDB" id="A0AAJ0LUK9"/>
<feature type="compositionally biased region" description="Low complexity" evidence="2">
    <location>
        <begin position="64"/>
        <end position="74"/>
    </location>
</feature>
<feature type="domain" description="PAZ" evidence="3">
    <location>
        <begin position="416"/>
        <end position="520"/>
    </location>
</feature>
<dbReference type="SUPFAM" id="SSF53098">
    <property type="entry name" value="Ribonuclease H-like"/>
    <property type="match status" value="1"/>
</dbReference>
<dbReference type="Gene3D" id="3.40.50.2300">
    <property type="match status" value="1"/>
</dbReference>
<dbReference type="InterPro" id="IPR012337">
    <property type="entry name" value="RNaseH-like_sf"/>
</dbReference>
<comment type="similarity">
    <text evidence="1">Belongs to the argonaute family.</text>
</comment>
<dbReference type="InterPro" id="IPR045246">
    <property type="entry name" value="Piwi_ago-like"/>
</dbReference>
<protein>
    <submittedName>
        <fullName evidence="5">Protein argonaute</fullName>
    </submittedName>
</protein>
<sequence length="1051" mass="115365">MLYPITALASSLRVFCELHRVQRLAHSKFPSIYLLIFDHFHLITAQLIEIHHSLHNIPNTITLSPTTSSPSQSQVMGGAAKRRANEERYERSANAASSSGDTSSSGKASRSVVSHAQSASGRSTASRQYDGNRDPEGTKSGSKSPTGSSSRGTERNPASSRVITENKNIDVGTAGRSVWTGGNAPSGLAARPAPSTLGQSLKISLNSHQVDISTLEKAKVYQYDVQVGSGTEKRGLIKKVWASKGVRDAVGQGFVYDGNKLAWSSKRLERDVNITIDIDAEDGNAPRKDGKENKHRVLIKCTNKVRVDTLVQYLEGRIAFDNAVLEAINFLDHLIRETPSLKYTPIKRMFFARGQNRFILGNAVEAFKGVFASMRIVHGGPGKSAHLAINIDVANGTFWTSSMVHNAAKELTGRRDVNDLIVALQRGGESSREGQALKKMRKLHVVAHHRRGEIDEYCIDRLVYKSAKDVTFEKDGKKVTIYDYFAKEFNVRLQFPDLPLCKMTKGKNTMLPMEVLKIKENQRYVTKLDDKQTSNMIKFAVEPPDGRLKSIKQGQDMLAWDTDPVLKHFGLRVNPTMTSVDGRLITAPKVGFAGGEAKPGTSGRWDLKGKKFLTPNTAPLKSWAVCVISGRRGGKPDKAAIQTFISEFIKIYKGHGGRVENTQPAMALASGDDVGSWVTDAWNKAGNQSNSRPQILVFILPDKDAITYGRIKRSADCRYGVVSQCMQYSHVQKCQAQYMSNVCMKFNAKLGGQTSRAIGAKSGGPTGIFTTPTCVIGADVSHAAPGSQAASMAALTMSMDKLGIRYAATCETNGYRVEMISTDNINNMIKPMLQAWMKDVGGGQFPKRILYFRDGVSEGQYQHVIEQEVNDMKALLKTANPNVNIPFVAIVGGKRHHVRFFPQAGKGDRNNNPLPGTLVETGVTHPFENDFYLCSHSAIKGTARPMHYHVLLNEAKMSNEELQTLIYEQCYQYIKSTTPISQHPAIYYAHLVSNRAIPHDPAWSGSSDATPSSRPTGSQGQTDTSPNSATTFEKLMPMPNQGGIASGMWYI</sequence>
<feature type="compositionally biased region" description="Low complexity" evidence="2">
    <location>
        <begin position="92"/>
        <end position="114"/>
    </location>
</feature>
<dbReference type="InterPro" id="IPR036085">
    <property type="entry name" value="PAZ_dom_sf"/>
</dbReference>
<dbReference type="PROSITE" id="PS50822">
    <property type="entry name" value="PIWI"/>
    <property type="match status" value="1"/>
</dbReference>
<dbReference type="CDD" id="cd02846">
    <property type="entry name" value="PAZ_argonaute_like"/>
    <property type="match status" value="1"/>
</dbReference>
<dbReference type="Gene3D" id="2.170.260.10">
    <property type="entry name" value="paz domain"/>
    <property type="match status" value="1"/>
</dbReference>
<dbReference type="SUPFAM" id="SSF101690">
    <property type="entry name" value="PAZ domain"/>
    <property type="match status" value="1"/>
</dbReference>
<evidence type="ECO:0000259" key="3">
    <source>
        <dbReference type="PROSITE" id="PS50821"/>
    </source>
</evidence>
<evidence type="ECO:0000313" key="5">
    <source>
        <dbReference type="EMBL" id="KAK3055769.1"/>
    </source>
</evidence>
<dbReference type="SMART" id="SM01163">
    <property type="entry name" value="DUF1785"/>
    <property type="match status" value="1"/>
</dbReference>
<dbReference type="PROSITE" id="PS50821">
    <property type="entry name" value="PAZ"/>
    <property type="match status" value="1"/>
</dbReference>
<dbReference type="InterPro" id="IPR014811">
    <property type="entry name" value="ArgoL1"/>
</dbReference>
<dbReference type="Pfam" id="PF16486">
    <property type="entry name" value="ArgoN"/>
    <property type="match status" value="1"/>
</dbReference>
<feature type="region of interest" description="Disordered" evidence="2">
    <location>
        <begin position="1000"/>
        <end position="1040"/>
    </location>
</feature>
<evidence type="ECO:0000259" key="4">
    <source>
        <dbReference type="PROSITE" id="PS50822"/>
    </source>
</evidence>
<comment type="caution">
    <text evidence="5">The sequence shown here is derived from an EMBL/GenBank/DDBJ whole genome shotgun (WGS) entry which is preliminary data.</text>
</comment>
<feature type="compositionally biased region" description="Polar residues" evidence="2">
    <location>
        <begin position="115"/>
        <end position="129"/>
    </location>
</feature>
<dbReference type="InterPro" id="IPR032473">
    <property type="entry name" value="Argonaute_Mid_dom"/>
</dbReference>
<dbReference type="SMART" id="SM00950">
    <property type="entry name" value="Piwi"/>
    <property type="match status" value="1"/>
</dbReference>
<evidence type="ECO:0000256" key="2">
    <source>
        <dbReference type="SAM" id="MobiDB-lite"/>
    </source>
</evidence>
<evidence type="ECO:0000256" key="1">
    <source>
        <dbReference type="RuleBase" id="RU361178"/>
    </source>
</evidence>
<dbReference type="InterPro" id="IPR003100">
    <property type="entry name" value="PAZ_dom"/>
</dbReference>
<feature type="compositionally biased region" description="Polar residues" evidence="2">
    <location>
        <begin position="156"/>
        <end position="166"/>
    </location>
</feature>
<dbReference type="EMBL" id="JAWDJX010000007">
    <property type="protein sequence ID" value="KAK3055769.1"/>
    <property type="molecule type" value="Genomic_DNA"/>
</dbReference>
<dbReference type="Pfam" id="PF16487">
    <property type="entry name" value="ArgoMid"/>
    <property type="match status" value="1"/>
</dbReference>
<dbReference type="PANTHER" id="PTHR22891">
    <property type="entry name" value="EUKARYOTIC TRANSLATION INITIATION FACTOR 2C"/>
    <property type="match status" value="1"/>
</dbReference>
<dbReference type="CDD" id="cd04657">
    <property type="entry name" value="Piwi_ago-like"/>
    <property type="match status" value="1"/>
</dbReference>
<keyword evidence="6" id="KW-1185">Reference proteome</keyword>
<dbReference type="Pfam" id="PF08699">
    <property type="entry name" value="ArgoL1"/>
    <property type="match status" value="1"/>
</dbReference>
<evidence type="ECO:0000313" key="6">
    <source>
        <dbReference type="Proteomes" id="UP001271007"/>
    </source>
</evidence>
<dbReference type="GO" id="GO:0003723">
    <property type="term" value="F:RNA binding"/>
    <property type="evidence" value="ECO:0007669"/>
    <property type="project" value="InterPro"/>
</dbReference>
<accession>A0AAJ0LUK9</accession>
<feature type="region of interest" description="Disordered" evidence="2">
    <location>
        <begin position="62"/>
        <end position="193"/>
    </location>
</feature>
<organism evidence="5 6">
    <name type="scientific">Extremus antarcticus</name>
    <dbReference type="NCBI Taxonomy" id="702011"/>
    <lineage>
        <taxon>Eukaryota</taxon>
        <taxon>Fungi</taxon>
        <taxon>Dikarya</taxon>
        <taxon>Ascomycota</taxon>
        <taxon>Pezizomycotina</taxon>
        <taxon>Dothideomycetes</taxon>
        <taxon>Dothideomycetidae</taxon>
        <taxon>Mycosphaerellales</taxon>
        <taxon>Extremaceae</taxon>
        <taxon>Extremus</taxon>
    </lineage>
</organism>
<dbReference type="SMART" id="SM00949">
    <property type="entry name" value="PAZ"/>
    <property type="match status" value="1"/>
</dbReference>
<dbReference type="InterPro" id="IPR036397">
    <property type="entry name" value="RNaseH_sf"/>
</dbReference>